<feature type="chain" id="PRO_5040386937" description="Nucleotide exchange factor SIL1" evidence="9">
    <location>
        <begin position="21"/>
        <end position="352"/>
    </location>
</feature>
<comment type="caution">
    <text evidence="10">The sequence shown here is derived from an EMBL/GenBank/DDBJ whole genome shotgun (WGS) entry which is preliminary data.</text>
</comment>
<keyword evidence="7" id="KW-0653">Protein transport</keyword>
<evidence type="ECO:0000256" key="4">
    <source>
        <dbReference type="ARBA" id="ARBA00022448"/>
    </source>
</evidence>
<dbReference type="Gene3D" id="1.25.10.10">
    <property type="entry name" value="Leucine-rich Repeat Variant"/>
    <property type="match status" value="1"/>
</dbReference>
<protein>
    <recommendedName>
        <fullName evidence="3">Nucleotide exchange factor SIL1</fullName>
    </recommendedName>
</protein>
<dbReference type="Proteomes" id="UP000769157">
    <property type="component" value="Unassembled WGS sequence"/>
</dbReference>
<organism evidence="10 11">
    <name type="scientific">Ogataea philodendri</name>
    <dbReference type="NCBI Taxonomy" id="1378263"/>
    <lineage>
        <taxon>Eukaryota</taxon>
        <taxon>Fungi</taxon>
        <taxon>Dikarya</taxon>
        <taxon>Ascomycota</taxon>
        <taxon>Saccharomycotina</taxon>
        <taxon>Pichiomycetes</taxon>
        <taxon>Pichiales</taxon>
        <taxon>Pichiaceae</taxon>
        <taxon>Ogataea</taxon>
    </lineage>
</organism>
<keyword evidence="4" id="KW-0813">Transport</keyword>
<dbReference type="InterPro" id="IPR011989">
    <property type="entry name" value="ARM-like"/>
</dbReference>
<dbReference type="RefSeq" id="XP_046064543.1">
    <property type="nucleotide sequence ID" value="XM_046205792.1"/>
</dbReference>
<gene>
    <name evidence="10" type="ORF">OGAPHI_000467</name>
</gene>
<keyword evidence="5 9" id="KW-0732">Signal</keyword>
<evidence type="ECO:0000256" key="6">
    <source>
        <dbReference type="ARBA" id="ARBA00022824"/>
    </source>
</evidence>
<evidence type="ECO:0000256" key="9">
    <source>
        <dbReference type="SAM" id="SignalP"/>
    </source>
</evidence>
<reference evidence="10" key="2">
    <citation type="submission" date="2021-01" db="EMBL/GenBank/DDBJ databases">
        <authorList>
            <person name="Schikora-Tamarit M.A."/>
        </authorList>
    </citation>
    <scope>NUCLEOTIDE SEQUENCE</scope>
    <source>
        <strain evidence="10">CBS6075</strain>
    </source>
</reference>
<evidence type="ECO:0000256" key="7">
    <source>
        <dbReference type="ARBA" id="ARBA00022927"/>
    </source>
</evidence>
<dbReference type="GeneID" id="70232435"/>
<evidence type="ECO:0000313" key="10">
    <source>
        <dbReference type="EMBL" id="KAH3671244.1"/>
    </source>
</evidence>
<dbReference type="InterPro" id="IPR031884">
    <property type="entry name" value="Sil1_fungi"/>
</dbReference>
<feature type="signal peptide" evidence="9">
    <location>
        <begin position="1"/>
        <end position="20"/>
    </location>
</feature>
<evidence type="ECO:0000256" key="3">
    <source>
        <dbReference type="ARBA" id="ARBA00015352"/>
    </source>
</evidence>
<dbReference type="GO" id="GO:0005783">
    <property type="term" value="C:endoplasmic reticulum"/>
    <property type="evidence" value="ECO:0007669"/>
    <property type="project" value="InterPro"/>
</dbReference>
<proteinExistence type="inferred from homology"/>
<dbReference type="OrthoDB" id="3993590at2759"/>
<evidence type="ECO:0000256" key="2">
    <source>
        <dbReference type="ARBA" id="ARBA00011799"/>
    </source>
</evidence>
<keyword evidence="11" id="KW-1185">Reference proteome</keyword>
<evidence type="ECO:0000256" key="5">
    <source>
        <dbReference type="ARBA" id="ARBA00022729"/>
    </source>
</evidence>
<dbReference type="GO" id="GO:0000774">
    <property type="term" value="F:adenyl-nucleotide exchange factor activity"/>
    <property type="evidence" value="ECO:0007669"/>
    <property type="project" value="InterPro"/>
</dbReference>
<dbReference type="EMBL" id="JAEUBE010000070">
    <property type="protein sequence ID" value="KAH3671244.1"/>
    <property type="molecule type" value="Genomic_DNA"/>
</dbReference>
<comment type="subunit">
    <text evidence="2">Interacts with KAR2.</text>
</comment>
<reference evidence="10" key="1">
    <citation type="journal article" date="2021" name="Open Biol.">
        <title>Shared evolutionary footprints suggest mitochondrial oxidative damage underlies multiple complex I losses in fungi.</title>
        <authorList>
            <person name="Schikora-Tamarit M.A."/>
            <person name="Marcet-Houben M."/>
            <person name="Nosek J."/>
            <person name="Gabaldon T."/>
        </authorList>
    </citation>
    <scope>NUCLEOTIDE SEQUENCE</scope>
    <source>
        <strain evidence="10">CBS6075</strain>
    </source>
</reference>
<evidence type="ECO:0000256" key="8">
    <source>
        <dbReference type="ARBA" id="ARBA00023010"/>
    </source>
</evidence>
<keyword evidence="8" id="KW-0811">Translocation</keyword>
<evidence type="ECO:0000313" key="11">
    <source>
        <dbReference type="Proteomes" id="UP000769157"/>
    </source>
</evidence>
<dbReference type="Pfam" id="PF16782">
    <property type="entry name" value="SIL1"/>
    <property type="match status" value="1"/>
</dbReference>
<dbReference type="AlphaFoldDB" id="A0A9P8PH14"/>
<accession>A0A9P8PH14</accession>
<dbReference type="GO" id="GO:0015031">
    <property type="term" value="P:protein transport"/>
    <property type="evidence" value="ECO:0007669"/>
    <property type="project" value="UniProtKB-KW"/>
</dbReference>
<keyword evidence="6" id="KW-0256">Endoplasmic reticulum</keyword>
<name>A0A9P8PH14_9ASCO</name>
<evidence type="ECO:0000256" key="1">
    <source>
        <dbReference type="ARBA" id="ARBA00010588"/>
    </source>
</evidence>
<comment type="similarity">
    <text evidence="1">Belongs to the SIL1 family.</text>
</comment>
<sequence>MLAILAFIGVVACRLICVDSNPLNCYPELFVPSLDWKPVKEGQVIPAGLDIRLNIDTLEREAKLSSDDSFSQENSIVVMADAAEDTVSESLRYIAGFVENGAGESNVLVDKLEFLSEMSSDLEYGADIMGYLQDILILSGLYDQRSVGVISSEVLSQVSELSTSILSSSLRNNPQAQETFVRYFLEPKDFILRLLGSNVNEVLVRRRLGILGSLVTNNIFTDHFDVIRLKLLILYGHVGDDSTKERILHIITDVLGQEEDEVLDRQFAVLAQATLCEQSQLTADVLDLLGQLEKVKLVDKSLFKATPEFLDWLNTQIETLREQKAPQLERFKELRHVVFGNPKAMRKSYDEL</sequence>